<sequence length="747" mass="78045">MTHILLAPWRGQSLGCTSPPESPAVVPARPFDLVTDLSLHLAPNAPALWLALVSLGLIALAAWAYRFAIPPLPALMRRLLPALRAIALLVLVWLLAQPVLERARAGHAAHVVILLDRSRSMDLPSVPGGPPRAGDAAAVVAAIEKAWRGRAIVRTLPFAATLGADSASIGSRGASALGEALGALPLSPDGQDLDAVVVVSDGAVNAGGDPVAASRALGVPVHTVRVGGAAGEDRAVTEVEASTGARVGEATPVRVHVTSTEPRGATFPVRLFDGARSLGETRVVSPGPGAEAIAEFRVTPVQPGLAVWTARVDPLARQITTANDARETAVEVAPGRLGVLMVSDAFDWDLGFVHRALLADSGLSVTSLVRDRAGWREAETGRIRAAPSPADLHGRAVVVLDGLNGSDLGETMDAALDAFAHDGGGLLVLGGSPPGLARLRGGRLGQSLMLALGADAGARSASPEPTAEAREVMSWDDDPERGDQAWRAVAPLADLAPIMPGGGDRVMIAARGGGPPLMLARRVGRGQALLVNGTGLWRWSLSGHDDLSAERGRRLWRRIVRWLAEPVQGEPLRVRPERWLVARGEPARLFASLQGADFKPVAGATVEGEISDAAGHATRIAFAPRAAGSYEAVIADPEPGRYRIGARATRAGAELGRATSEFAVDRWSLEEARAEPDSATLDAIAAATGGRATTAAEAAAWAAALPARTLARMRGESHHLWESPWVFGVLIGLLGVEWAWRRRRGLP</sequence>
<dbReference type="InterPro" id="IPR036465">
    <property type="entry name" value="vWFA_dom_sf"/>
</dbReference>
<dbReference type="AlphaFoldDB" id="A0A9D6L3T6"/>
<protein>
    <recommendedName>
        <fullName evidence="4">VWA domain-containing protein</fullName>
    </recommendedName>
</protein>
<evidence type="ECO:0008006" key="4">
    <source>
        <dbReference type="Google" id="ProtNLM"/>
    </source>
</evidence>
<accession>A0A9D6L3T6</accession>
<dbReference type="Gene3D" id="3.40.50.880">
    <property type="match status" value="1"/>
</dbReference>
<comment type="caution">
    <text evidence="2">The sequence shown here is derived from an EMBL/GenBank/DDBJ whole genome shotgun (WGS) entry which is preliminary data.</text>
</comment>
<feature type="transmembrane region" description="Helical" evidence="1">
    <location>
        <begin position="79"/>
        <end position="96"/>
    </location>
</feature>
<dbReference type="PANTHER" id="PTHR37947:SF1">
    <property type="entry name" value="BLL2462 PROTEIN"/>
    <property type="match status" value="1"/>
</dbReference>
<proteinExistence type="predicted"/>
<dbReference type="PANTHER" id="PTHR37947">
    <property type="entry name" value="BLL2462 PROTEIN"/>
    <property type="match status" value="1"/>
</dbReference>
<feature type="transmembrane region" description="Helical" evidence="1">
    <location>
        <begin position="47"/>
        <end position="67"/>
    </location>
</feature>
<keyword evidence="1" id="KW-0472">Membrane</keyword>
<dbReference type="EMBL" id="JACQAY010000095">
    <property type="protein sequence ID" value="MBI3539277.1"/>
    <property type="molecule type" value="Genomic_DNA"/>
</dbReference>
<organism evidence="2 3">
    <name type="scientific">Eiseniibacteriota bacterium</name>
    <dbReference type="NCBI Taxonomy" id="2212470"/>
    <lineage>
        <taxon>Bacteria</taxon>
        <taxon>Candidatus Eiseniibacteriota</taxon>
    </lineage>
</organism>
<reference evidence="2" key="1">
    <citation type="submission" date="2020-07" db="EMBL/GenBank/DDBJ databases">
        <title>Huge and variable diversity of episymbiotic CPR bacteria and DPANN archaea in groundwater ecosystems.</title>
        <authorList>
            <person name="He C.Y."/>
            <person name="Keren R."/>
            <person name="Whittaker M."/>
            <person name="Farag I.F."/>
            <person name="Doudna J."/>
            <person name="Cate J.H.D."/>
            <person name="Banfield J.F."/>
        </authorList>
    </citation>
    <scope>NUCLEOTIDE SEQUENCE</scope>
    <source>
        <strain evidence="2">NC_groundwater_928_Pr1_S-0.2um_72_17</strain>
    </source>
</reference>
<name>A0A9D6L3T6_UNCEI</name>
<keyword evidence="1" id="KW-0812">Transmembrane</keyword>
<keyword evidence="1" id="KW-1133">Transmembrane helix</keyword>
<evidence type="ECO:0000313" key="3">
    <source>
        <dbReference type="Proteomes" id="UP000807850"/>
    </source>
</evidence>
<dbReference type="Gene3D" id="3.40.50.410">
    <property type="entry name" value="von Willebrand factor, type A domain"/>
    <property type="match status" value="1"/>
</dbReference>
<evidence type="ECO:0000256" key="1">
    <source>
        <dbReference type="SAM" id="Phobius"/>
    </source>
</evidence>
<dbReference type="Proteomes" id="UP000807850">
    <property type="component" value="Unassembled WGS sequence"/>
</dbReference>
<dbReference type="SUPFAM" id="SSF52317">
    <property type="entry name" value="Class I glutamine amidotransferase-like"/>
    <property type="match status" value="1"/>
</dbReference>
<evidence type="ECO:0000313" key="2">
    <source>
        <dbReference type="EMBL" id="MBI3539277.1"/>
    </source>
</evidence>
<dbReference type="InterPro" id="IPR029062">
    <property type="entry name" value="Class_I_gatase-like"/>
</dbReference>
<dbReference type="SUPFAM" id="SSF53300">
    <property type="entry name" value="vWA-like"/>
    <property type="match status" value="1"/>
</dbReference>
<gene>
    <name evidence="2" type="ORF">HY076_03280</name>
</gene>